<organism evidence="4 5">
    <name type="scientific">Cannabis sativa</name>
    <name type="common">Hemp</name>
    <name type="synonym">Marijuana</name>
    <dbReference type="NCBI Taxonomy" id="3483"/>
    <lineage>
        <taxon>Eukaryota</taxon>
        <taxon>Viridiplantae</taxon>
        <taxon>Streptophyta</taxon>
        <taxon>Embryophyta</taxon>
        <taxon>Tracheophyta</taxon>
        <taxon>Spermatophyta</taxon>
        <taxon>Magnoliopsida</taxon>
        <taxon>eudicotyledons</taxon>
        <taxon>Gunneridae</taxon>
        <taxon>Pentapetalae</taxon>
        <taxon>rosids</taxon>
        <taxon>fabids</taxon>
        <taxon>Rosales</taxon>
        <taxon>Cannabaceae</taxon>
        <taxon>Cannabis</taxon>
    </lineage>
</organism>
<evidence type="ECO:0000313" key="4">
    <source>
        <dbReference type="EnsemblPlants" id="cds.evm.model.08.870"/>
    </source>
</evidence>
<feature type="region of interest" description="Disordered" evidence="1">
    <location>
        <begin position="367"/>
        <end position="407"/>
    </location>
</feature>
<feature type="domain" description="GAG-pre-integrase" evidence="3">
    <location>
        <begin position="246"/>
        <end position="304"/>
    </location>
</feature>
<evidence type="ECO:0000313" key="5">
    <source>
        <dbReference type="Proteomes" id="UP000596661"/>
    </source>
</evidence>
<dbReference type="Proteomes" id="UP000596661">
    <property type="component" value="Chromosome 8"/>
</dbReference>
<dbReference type="InterPro" id="IPR013103">
    <property type="entry name" value="RVT_2"/>
</dbReference>
<evidence type="ECO:0000259" key="2">
    <source>
        <dbReference type="Pfam" id="PF07727"/>
    </source>
</evidence>
<reference evidence="4" key="1">
    <citation type="submission" date="2018-11" db="EMBL/GenBank/DDBJ databases">
        <authorList>
            <person name="Grassa J C."/>
        </authorList>
    </citation>
    <scope>NUCLEOTIDE SEQUENCE [LARGE SCALE GENOMIC DNA]</scope>
</reference>
<dbReference type="PANTHER" id="PTHR47481:SF31">
    <property type="entry name" value="OS01G0873500 PROTEIN"/>
    <property type="match status" value="1"/>
</dbReference>
<reference evidence="4" key="2">
    <citation type="submission" date="2021-03" db="UniProtKB">
        <authorList>
            <consortium name="EnsemblPlants"/>
        </authorList>
    </citation>
    <scope>IDENTIFICATION</scope>
</reference>
<evidence type="ECO:0008006" key="6">
    <source>
        <dbReference type="Google" id="ProtNLM"/>
    </source>
</evidence>
<feature type="domain" description="Reverse transcriptase Ty1/copia-type" evidence="2">
    <location>
        <begin position="503"/>
        <end position="600"/>
    </location>
</feature>
<dbReference type="EMBL" id="UZAU01000694">
    <property type="status" value="NOT_ANNOTATED_CDS"/>
    <property type="molecule type" value="Genomic_DNA"/>
</dbReference>
<keyword evidence="5" id="KW-1185">Reference proteome</keyword>
<dbReference type="Gramene" id="evm.model.08.870">
    <property type="protein sequence ID" value="cds.evm.model.08.870"/>
    <property type="gene ID" value="evm.TU.08.870"/>
</dbReference>
<dbReference type="Pfam" id="PF13976">
    <property type="entry name" value="gag_pre-integrs"/>
    <property type="match status" value="1"/>
</dbReference>
<dbReference type="Pfam" id="PF07727">
    <property type="entry name" value="RVT_2"/>
    <property type="match status" value="1"/>
</dbReference>
<proteinExistence type="predicted"/>
<evidence type="ECO:0000256" key="1">
    <source>
        <dbReference type="SAM" id="MobiDB-lite"/>
    </source>
</evidence>
<sequence>MEFLPLDEDAGENTVIVNLEFEAWTVHDHLLLGWLYGSMTESDLYLEKQLVSNSLSGLDIEYLPIVVQVEARPSTTWQELQDILLSCDSKVERLSALSSTNKNAPANYISPNANVATTKPGDPNNSGTGNKGNQGGVVAFIATPDMVEDIAWYADSGASNHVTAKANNVTQKAEYNGEEFLTVGNGNRLQIAHVGCGKLDLETKKVLLQGKFKDGLYQFADPKEGRCDHSTKSVNSSFVFTGLVSKSKSQHVAEQSFSSIKDKLHRRLGHPSNRVLSQVLSLADVKPTTNCNKNFCEACQFGKSHALPLTTNSERAKNMLDLIHSNVWGPTPILSNTNYRSGFLNTQQLEQTVKVSVPFWSAAFSPLSKTQNPTQASTSKQPTDFSLEKAPSSLIHSSPNDQDHGLTIDLVMPGTSSHTSKTSNCDLECTQNVERNTTHPILVVSTHPMITHAKAGIFKQKTYIGEAKWDCENAKPVTVEEALQHPRWTAAMDEENSVLKKSKTWVSVPRQSCMNVIGNKWVYKVKRNAAGTHQRYKACLVSKGFSQRPGIEFGETYSLVVKASTARIILSIAVAKSWEIRQLDINNAFLNGQLQETVYME</sequence>
<dbReference type="OMA" id="THAIAIR"/>
<accession>A0A803QCM5</accession>
<dbReference type="InterPro" id="IPR025724">
    <property type="entry name" value="GAG-pre-integrase_dom"/>
</dbReference>
<name>A0A803QCM5_CANSA</name>
<feature type="region of interest" description="Disordered" evidence="1">
    <location>
        <begin position="108"/>
        <end position="133"/>
    </location>
</feature>
<feature type="compositionally biased region" description="Polar residues" evidence="1">
    <location>
        <begin position="367"/>
        <end position="384"/>
    </location>
</feature>
<evidence type="ECO:0000259" key="3">
    <source>
        <dbReference type="Pfam" id="PF13976"/>
    </source>
</evidence>
<dbReference type="AlphaFoldDB" id="A0A803QCM5"/>
<feature type="compositionally biased region" description="Polar residues" evidence="1">
    <location>
        <begin position="108"/>
        <end position="128"/>
    </location>
</feature>
<dbReference type="PANTHER" id="PTHR47481">
    <property type="match status" value="1"/>
</dbReference>
<protein>
    <recommendedName>
        <fullName evidence="6">Reverse transcriptase Ty1/copia-type domain-containing protein</fullName>
    </recommendedName>
</protein>
<dbReference type="EnsemblPlants" id="evm.model.08.870">
    <property type="protein sequence ID" value="cds.evm.model.08.870"/>
    <property type="gene ID" value="evm.TU.08.870"/>
</dbReference>